<dbReference type="InterPro" id="IPR032807">
    <property type="entry name" value="GNVR"/>
</dbReference>
<evidence type="ECO:0000256" key="1">
    <source>
        <dbReference type="ARBA" id="ARBA00004651"/>
    </source>
</evidence>
<dbReference type="Pfam" id="PF02706">
    <property type="entry name" value="Wzz"/>
    <property type="match status" value="1"/>
</dbReference>
<evidence type="ECO:0000256" key="5">
    <source>
        <dbReference type="ARBA" id="ARBA00023136"/>
    </source>
</evidence>
<evidence type="ECO:0000256" key="3">
    <source>
        <dbReference type="ARBA" id="ARBA00022692"/>
    </source>
</evidence>
<dbReference type="HOGENOM" id="CLU_009912_6_1_10"/>
<evidence type="ECO:0000313" key="10">
    <source>
        <dbReference type="Proteomes" id="UP000003089"/>
    </source>
</evidence>
<dbReference type="PATRIC" id="fig|997884.3.peg.2609"/>
<keyword evidence="4 6" id="KW-1133">Transmembrane helix</keyword>
<dbReference type="InterPro" id="IPR050445">
    <property type="entry name" value="Bact_polysacc_biosynth/exp"/>
</dbReference>
<keyword evidence="5 6" id="KW-0472">Membrane</keyword>
<dbReference type="STRING" id="997884.HMPREF1068_02539"/>
<sequence>MKQEEVVDFTNILKKYIKHWYVFVISITVCAILAFVYLKIASPIFHVEAKIKGEEEKVGGIQAALLKNTSFGGLLGGSNGSIYNDMETLRSYTLLSNVAETLGLNTIYTIKKFPKNVDCYNNSPLELKPMLPIADTLSIALKFNVEVNEESKVNIKTYLGRKKIAEVKEASFPAKIPTIFGDFLINTTQFYKADKSISMKIIYTGYGYIAEILTERILIDLVTKKADIISLGIDESNINRGKDILNTLISKYNERELSDKRAYAKEMEVFFNDRVKLISDDLEKVEKDIEVYKTQNKLTDITAEAKILIEKNGDFKEKMIEVETQYSVISTIDAFLKDPNNKYAMIPMTLGIADKNGVEVLQKYNGLLLERLKLLRSTHEGNPTVNLLNEQIEATHASVMATIKSIKEGIEFTRNDLRQQENEFYSRIKNMPTQEREFVTMKRQQYLKQEMFVFMLQQKEENAIKSAITTPKMRIVDHAYNLVEPLSPKPLKCMFIAIVIGGILAMIFISVFYRKRSV</sequence>
<gene>
    <name evidence="9" type="ORF">HMPREF1068_02539</name>
</gene>
<feature type="domain" description="Tyrosine-protein kinase G-rich" evidence="8">
    <location>
        <begin position="435"/>
        <end position="509"/>
    </location>
</feature>
<dbReference type="PANTHER" id="PTHR32309:SF13">
    <property type="entry name" value="FERRIC ENTEROBACTIN TRANSPORT PROTEIN FEPE"/>
    <property type="match status" value="1"/>
</dbReference>
<keyword evidence="10" id="KW-1185">Reference proteome</keyword>
<comment type="subcellular location">
    <subcellularLocation>
        <location evidence="1">Cell membrane</location>
        <topology evidence="1">Multi-pass membrane protein</topology>
    </subcellularLocation>
</comment>
<evidence type="ECO:0000256" key="6">
    <source>
        <dbReference type="SAM" id="Phobius"/>
    </source>
</evidence>
<keyword evidence="2" id="KW-1003">Cell membrane</keyword>
<keyword evidence="3 6" id="KW-0812">Transmembrane</keyword>
<evidence type="ECO:0000256" key="2">
    <source>
        <dbReference type="ARBA" id="ARBA00022475"/>
    </source>
</evidence>
<evidence type="ECO:0000259" key="8">
    <source>
        <dbReference type="Pfam" id="PF13807"/>
    </source>
</evidence>
<proteinExistence type="predicted"/>
<feature type="domain" description="Polysaccharide chain length determinant N-terminal" evidence="7">
    <location>
        <begin position="7"/>
        <end position="101"/>
    </location>
</feature>
<reference evidence="9 10" key="1">
    <citation type="submission" date="2012-02" db="EMBL/GenBank/DDBJ databases">
        <title>The Genome Sequence of Bacteroides nordii CL02T12C05.</title>
        <authorList>
            <consortium name="The Broad Institute Genome Sequencing Platform"/>
            <person name="Earl A."/>
            <person name="Ward D."/>
            <person name="Feldgarden M."/>
            <person name="Gevers D."/>
            <person name="Zitomersky N.L."/>
            <person name="Coyne M.J."/>
            <person name="Comstock L.E."/>
            <person name="Young S.K."/>
            <person name="Zeng Q."/>
            <person name="Gargeya S."/>
            <person name="Fitzgerald M."/>
            <person name="Haas B."/>
            <person name="Abouelleil A."/>
            <person name="Alvarado L."/>
            <person name="Arachchi H.M."/>
            <person name="Berlin A."/>
            <person name="Chapman S.B."/>
            <person name="Gearin G."/>
            <person name="Goldberg J."/>
            <person name="Griggs A."/>
            <person name="Gujja S."/>
            <person name="Hansen M."/>
            <person name="Heiman D."/>
            <person name="Howarth C."/>
            <person name="Larimer J."/>
            <person name="Lui A."/>
            <person name="MacDonald P.J.P."/>
            <person name="McCowen C."/>
            <person name="Montmayeur A."/>
            <person name="Murphy C."/>
            <person name="Neiman D."/>
            <person name="Pearson M."/>
            <person name="Priest M."/>
            <person name="Roberts A."/>
            <person name="Saif S."/>
            <person name="Shea T."/>
            <person name="Sisk P."/>
            <person name="Stolte C."/>
            <person name="Sykes S."/>
            <person name="Wortman J."/>
            <person name="Nusbaum C."/>
            <person name="Birren B."/>
        </authorList>
    </citation>
    <scope>NUCLEOTIDE SEQUENCE [LARGE SCALE GENOMIC DNA]</scope>
    <source>
        <strain evidence="9 10">CL02T12C05</strain>
    </source>
</reference>
<feature type="transmembrane region" description="Helical" evidence="6">
    <location>
        <begin position="494"/>
        <end position="513"/>
    </location>
</feature>
<dbReference type="AlphaFoldDB" id="I8XGH1"/>
<name>I8XGH1_9BACE</name>
<evidence type="ECO:0008006" key="11">
    <source>
        <dbReference type="Google" id="ProtNLM"/>
    </source>
</evidence>
<evidence type="ECO:0000259" key="7">
    <source>
        <dbReference type="Pfam" id="PF02706"/>
    </source>
</evidence>
<dbReference type="PANTHER" id="PTHR32309">
    <property type="entry name" value="TYROSINE-PROTEIN KINASE"/>
    <property type="match status" value="1"/>
</dbReference>
<dbReference type="eggNOG" id="COG3206">
    <property type="taxonomic scope" value="Bacteria"/>
</dbReference>
<dbReference type="GO" id="GO:0005886">
    <property type="term" value="C:plasma membrane"/>
    <property type="evidence" value="ECO:0007669"/>
    <property type="project" value="UniProtKB-SubCell"/>
</dbReference>
<comment type="caution">
    <text evidence="9">The sequence shown here is derived from an EMBL/GenBank/DDBJ whole genome shotgun (WGS) entry which is preliminary data.</text>
</comment>
<feature type="transmembrane region" description="Helical" evidence="6">
    <location>
        <begin position="20"/>
        <end position="38"/>
    </location>
</feature>
<protein>
    <recommendedName>
        <fullName evidence="11">Tyrosine kinase G-rich domain-containing protein</fullName>
    </recommendedName>
</protein>
<dbReference type="InterPro" id="IPR003856">
    <property type="entry name" value="LPS_length_determ_N"/>
</dbReference>
<dbReference type="RefSeq" id="WP_007485622.1">
    <property type="nucleotide sequence ID" value="NZ_JH724314.1"/>
</dbReference>
<dbReference type="Pfam" id="PF13807">
    <property type="entry name" value="GNVR"/>
    <property type="match status" value="1"/>
</dbReference>
<evidence type="ECO:0000313" key="9">
    <source>
        <dbReference type="EMBL" id="EIY49980.1"/>
    </source>
</evidence>
<organism evidence="9 10">
    <name type="scientific">Bacteroides nordii CL02T12C05</name>
    <dbReference type="NCBI Taxonomy" id="997884"/>
    <lineage>
        <taxon>Bacteria</taxon>
        <taxon>Pseudomonadati</taxon>
        <taxon>Bacteroidota</taxon>
        <taxon>Bacteroidia</taxon>
        <taxon>Bacteroidales</taxon>
        <taxon>Bacteroidaceae</taxon>
        <taxon>Bacteroides</taxon>
    </lineage>
</organism>
<dbReference type="GO" id="GO:0004713">
    <property type="term" value="F:protein tyrosine kinase activity"/>
    <property type="evidence" value="ECO:0007669"/>
    <property type="project" value="TreeGrafter"/>
</dbReference>
<evidence type="ECO:0000256" key="4">
    <source>
        <dbReference type="ARBA" id="ARBA00022989"/>
    </source>
</evidence>
<accession>I8XGH1</accession>
<dbReference type="Proteomes" id="UP000003089">
    <property type="component" value="Unassembled WGS sequence"/>
</dbReference>
<dbReference type="EMBL" id="AGXS01000016">
    <property type="protein sequence ID" value="EIY49980.1"/>
    <property type="molecule type" value="Genomic_DNA"/>
</dbReference>